<dbReference type="InterPro" id="IPR051052">
    <property type="entry name" value="Diverse_substrate_MTase"/>
</dbReference>
<accession>A0A7I8D5L0</accession>
<evidence type="ECO:0000259" key="4">
    <source>
        <dbReference type="Pfam" id="PF08241"/>
    </source>
</evidence>
<dbReference type="PANTHER" id="PTHR44942:SF4">
    <property type="entry name" value="METHYLTRANSFERASE TYPE 11 DOMAIN-CONTAINING PROTEIN"/>
    <property type="match status" value="1"/>
</dbReference>
<evidence type="ECO:0000256" key="3">
    <source>
        <dbReference type="ARBA" id="ARBA00022679"/>
    </source>
</evidence>
<dbReference type="GO" id="GO:0008757">
    <property type="term" value="F:S-adenosylmethionine-dependent methyltransferase activity"/>
    <property type="evidence" value="ECO:0007669"/>
    <property type="project" value="InterPro"/>
</dbReference>
<keyword evidence="2" id="KW-0489">Methyltransferase</keyword>
<keyword evidence="3" id="KW-0808">Transferase</keyword>
<dbReference type="InterPro" id="IPR013216">
    <property type="entry name" value="Methyltransf_11"/>
</dbReference>
<evidence type="ECO:0000256" key="2">
    <source>
        <dbReference type="ARBA" id="ARBA00022603"/>
    </source>
</evidence>
<dbReference type="KEGG" id="sman:C12CBH8_13880"/>
<dbReference type="PANTHER" id="PTHR44942">
    <property type="entry name" value="METHYLTRANSF_11 DOMAIN-CONTAINING PROTEIN"/>
    <property type="match status" value="1"/>
</dbReference>
<dbReference type="AlphaFoldDB" id="A0A7I8D5L0"/>
<keyword evidence="6" id="KW-1185">Reference proteome</keyword>
<proteinExistence type="inferred from homology"/>
<reference evidence="6" key="1">
    <citation type="submission" date="2020-07" db="EMBL/GenBank/DDBJ databases">
        <title>Complete genome sequencing of Clostridia bacterium strain 12CBH8.</title>
        <authorList>
            <person name="Sakamoto M."/>
            <person name="Murakami T."/>
            <person name="Mori H."/>
        </authorList>
    </citation>
    <scope>NUCLEOTIDE SEQUENCE [LARGE SCALE GENOMIC DNA]</scope>
    <source>
        <strain evidence="6">12CBH8</strain>
    </source>
</reference>
<organism evidence="5 6">
    <name type="scientific">Solibaculum mannosilyticum</name>
    <dbReference type="NCBI Taxonomy" id="2780922"/>
    <lineage>
        <taxon>Bacteria</taxon>
        <taxon>Bacillati</taxon>
        <taxon>Bacillota</taxon>
        <taxon>Clostridia</taxon>
        <taxon>Eubacteriales</taxon>
        <taxon>Oscillospiraceae</taxon>
        <taxon>Solibaculum</taxon>
    </lineage>
</organism>
<gene>
    <name evidence="5" type="ORF">C12CBH8_13880</name>
</gene>
<comment type="similarity">
    <text evidence="1">Belongs to the methyltransferase superfamily.</text>
</comment>
<evidence type="ECO:0000256" key="1">
    <source>
        <dbReference type="ARBA" id="ARBA00008361"/>
    </source>
</evidence>
<dbReference type="Proteomes" id="UP000593890">
    <property type="component" value="Chromosome"/>
</dbReference>
<dbReference type="Gene3D" id="3.40.50.150">
    <property type="entry name" value="Vaccinia Virus protein VP39"/>
    <property type="match status" value="1"/>
</dbReference>
<sequence>MRREDIDGGKRFDWNRAAADYAKYRDIYPPAFYEKIVALGLCVRGQKVLDVGTGTGILPRNLAQYGADFVGIDLSAGQIEQAKRLSKEAGLNIPFRCVPAEEMPFPDASFNVVTACQCFMYFDHKTLALNIYRVLKPSGRLAVFYMAWLPLEDNVAGQSEALILKHNPAWTGCQEMRHPIAIPEYYLPFFEVEETRVFDVKVPFTRESWNGRIKACRGVEASLSEEEVKQFDQEHRALLQDIAPPSFQVLHYTAIAVLRVKK</sequence>
<dbReference type="CDD" id="cd02440">
    <property type="entry name" value="AdoMet_MTases"/>
    <property type="match status" value="1"/>
</dbReference>
<dbReference type="EMBL" id="AP023321">
    <property type="protein sequence ID" value="BCI60749.1"/>
    <property type="molecule type" value="Genomic_DNA"/>
</dbReference>
<dbReference type="InterPro" id="IPR029063">
    <property type="entry name" value="SAM-dependent_MTases_sf"/>
</dbReference>
<evidence type="ECO:0000313" key="5">
    <source>
        <dbReference type="EMBL" id="BCI60749.1"/>
    </source>
</evidence>
<evidence type="ECO:0000313" key="6">
    <source>
        <dbReference type="Proteomes" id="UP000593890"/>
    </source>
</evidence>
<name>A0A7I8D5L0_9FIRM</name>
<feature type="domain" description="Methyltransferase type 11" evidence="4">
    <location>
        <begin position="49"/>
        <end position="142"/>
    </location>
</feature>
<dbReference type="SUPFAM" id="SSF53335">
    <property type="entry name" value="S-adenosyl-L-methionine-dependent methyltransferases"/>
    <property type="match status" value="1"/>
</dbReference>
<dbReference type="GO" id="GO:0032259">
    <property type="term" value="P:methylation"/>
    <property type="evidence" value="ECO:0007669"/>
    <property type="project" value="UniProtKB-KW"/>
</dbReference>
<dbReference type="Pfam" id="PF08241">
    <property type="entry name" value="Methyltransf_11"/>
    <property type="match status" value="1"/>
</dbReference>
<dbReference type="RefSeq" id="WP_215532876.1">
    <property type="nucleotide sequence ID" value="NZ_AP023321.1"/>
</dbReference>
<protein>
    <recommendedName>
        <fullName evidence="4">Methyltransferase type 11 domain-containing protein</fullName>
    </recommendedName>
</protein>